<reference evidence="1 2" key="1">
    <citation type="submission" date="2019-01" db="EMBL/GenBank/DDBJ databases">
        <title>A draft genome assembly of the solar-powered sea slug Elysia chlorotica.</title>
        <authorList>
            <person name="Cai H."/>
            <person name="Li Q."/>
            <person name="Fang X."/>
            <person name="Li J."/>
            <person name="Curtis N.E."/>
            <person name="Altenburger A."/>
            <person name="Shibata T."/>
            <person name="Feng M."/>
            <person name="Maeda T."/>
            <person name="Schwartz J.A."/>
            <person name="Shigenobu S."/>
            <person name="Lundholm N."/>
            <person name="Nishiyama T."/>
            <person name="Yang H."/>
            <person name="Hasebe M."/>
            <person name="Li S."/>
            <person name="Pierce S.K."/>
            <person name="Wang J."/>
        </authorList>
    </citation>
    <scope>NUCLEOTIDE SEQUENCE [LARGE SCALE GENOMIC DNA]</scope>
    <source>
        <strain evidence="1">EC2010</strain>
        <tissue evidence="1">Whole organism of an adult</tissue>
    </source>
</reference>
<keyword evidence="2" id="KW-1185">Reference proteome</keyword>
<dbReference type="Proteomes" id="UP000271974">
    <property type="component" value="Unassembled WGS sequence"/>
</dbReference>
<sequence length="110" mass="12575">MNKSRVHVAYRQCGRDVLVFAMPGNRITPSCLEMVLDAFTSLLVLLFGDVQSAFQDCDRVWLDKIMALTFQRALALPSVHQKPDLFQWPSLLSMLTSDMWHVRSLGLSYK</sequence>
<protein>
    <submittedName>
        <fullName evidence="1">Uncharacterized protein</fullName>
    </submittedName>
</protein>
<accession>A0A433U075</accession>
<organism evidence="1 2">
    <name type="scientific">Elysia chlorotica</name>
    <name type="common">Eastern emerald elysia</name>
    <name type="synonym">Sea slug</name>
    <dbReference type="NCBI Taxonomy" id="188477"/>
    <lineage>
        <taxon>Eukaryota</taxon>
        <taxon>Metazoa</taxon>
        <taxon>Spiralia</taxon>
        <taxon>Lophotrochozoa</taxon>
        <taxon>Mollusca</taxon>
        <taxon>Gastropoda</taxon>
        <taxon>Heterobranchia</taxon>
        <taxon>Euthyneura</taxon>
        <taxon>Panpulmonata</taxon>
        <taxon>Sacoglossa</taxon>
        <taxon>Placobranchoidea</taxon>
        <taxon>Plakobranchidae</taxon>
        <taxon>Elysia</taxon>
    </lineage>
</organism>
<proteinExistence type="predicted"/>
<gene>
    <name evidence="1" type="ORF">EGW08_004993</name>
</gene>
<dbReference type="AlphaFoldDB" id="A0A433U075"/>
<evidence type="ECO:0000313" key="1">
    <source>
        <dbReference type="EMBL" id="RUS87241.1"/>
    </source>
</evidence>
<dbReference type="EMBL" id="RQTK01000116">
    <property type="protein sequence ID" value="RUS87241.1"/>
    <property type="molecule type" value="Genomic_DNA"/>
</dbReference>
<comment type="caution">
    <text evidence="1">The sequence shown here is derived from an EMBL/GenBank/DDBJ whole genome shotgun (WGS) entry which is preliminary data.</text>
</comment>
<evidence type="ECO:0000313" key="2">
    <source>
        <dbReference type="Proteomes" id="UP000271974"/>
    </source>
</evidence>
<name>A0A433U075_ELYCH</name>
<feature type="non-terminal residue" evidence="1">
    <location>
        <position position="110"/>
    </location>
</feature>